<name>A0AAC8T8K6_9GAMM</name>
<proteinExistence type="predicted"/>
<feature type="region of interest" description="Disordered" evidence="1">
    <location>
        <begin position="31"/>
        <end position="54"/>
    </location>
</feature>
<gene>
    <name evidence="2" type="ORF">AAX06_10345</name>
</gene>
<organism evidence="2 3">
    <name type="scientific">Moraxella bovoculi</name>
    <dbReference type="NCBI Taxonomy" id="386891"/>
    <lineage>
        <taxon>Bacteria</taxon>
        <taxon>Pseudomonadati</taxon>
        <taxon>Pseudomonadota</taxon>
        <taxon>Gammaproteobacteria</taxon>
        <taxon>Moraxellales</taxon>
        <taxon>Moraxellaceae</taxon>
        <taxon>Moraxella</taxon>
    </lineage>
</organism>
<accession>A0AAC8T8K6</accession>
<reference evidence="2 3" key="1">
    <citation type="submission" date="2015-05" db="EMBL/GenBank/DDBJ databases">
        <authorList>
            <person name="Dickey A."/>
            <person name="Clawson M."/>
            <person name="Bono J."/>
            <person name="Loy J.D."/>
        </authorList>
    </citation>
    <scope>NUCLEOTIDE SEQUENCE [LARGE SCALE GENOMIC DNA]</scope>
    <source>
        <strain evidence="2 3">22581</strain>
    </source>
</reference>
<protein>
    <submittedName>
        <fullName evidence="2">Adhesin</fullName>
    </submittedName>
</protein>
<dbReference type="EMBL" id="CP011376">
    <property type="protein sequence ID" value="AKG08467.1"/>
    <property type="molecule type" value="Genomic_DNA"/>
</dbReference>
<evidence type="ECO:0000313" key="3">
    <source>
        <dbReference type="Proteomes" id="UP000077465"/>
    </source>
</evidence>
<sequence length="129" mass="14603">MWVHNADCCGVDVKTFPLPVAEAKRSDKINEIYKSNPKHTLGQTGNRPNAGIEPRNSFELFEESKIIGKQRFSVDENGDIHRFMNSNSPDGWHWAGSTADKSAPLQLTNEQKATLKKLFPEHKSNKRLK</sequence>
<dbReference type="Proteomes" id="UP000077465">
    <property type="component" value="Chromosome"/>
</dbReference>
<evidence type="ECO:0000256" key="1">
    <source>
        <dbReference type="SAM" id="MobiDB-lite"/>
    </source>
</evidence>
<dbReference type="AlphaFoldDB" id="A0AAC8T8K6"/>
<evidence type="ECO:0000313" key="2">
    <source>
        <dbReference type="EMBL" id="AKG08467.1"/>
    </source>
</evidence>